<evidence type="ECO:0000313" key="3">
    <source>
        <dbReference type="Proteomes" id="UP000316282"/>
    </source>
</evidence>
<proteinExistence type="predicted"/>
<dbReference type="Proteomes" id="UP000316282">
    <property type="component" value="Unassembled WGS sequence"/>
</dbReference>
<reference evidence="2 3" key="1">
    <citation type="submission" date="2019-01" db="EMBL/GenBank/DDBJ databases">
        <title>Comparative genomic analysis identifies haemin-independent Haemophilus haemolyticus: a formal re-classification of Haemophilus intermedius.</title>
        <authorList>
            <person name="Harris T.M."/>
            <person name="Price E.P."/>
            <person name="Sarovich D.S."/>
            <person name="Norskov-Lauritsen N."/>
            <person name="Beissbarth J."/>
            <person name="Chang A.B."/>
            <person name="Smith-Vaughan H.C."/>
        </authorList>
    </citation>
    <scope>NUCLEOTIDE SEQUENCE [LARGE SCALE GENOMIC DNA]</scope>
    <source>
        <strain evidence="2 3">60982 B Hi-1</strain>
    </source>
</reference>
<gene>
    <name evidence="2" type="ORF">EUX52_00325</name>
</gene>
<dbReference type="EMBL" id="SDPD01000001">
    <property type="protein sequence ID" value="TPH23489.1"/>
    <property type="molecule type" value="Genomic_DNA"/>
</dbReference>
<dbReference type="RefSeq" id="WP_140526376.1">
    <property type="nucleotide sequence ID" value="NZ_SDPD01000001.1"/>
</dbReference>
<dbReference type="Pfam" id="PF04991">
    <property type="entry name" value="LicD"/>
    <property type="match status" value="1"/>
</dbReference>
<accession>A0A502LKD2</accession>
<sequence>MPDNLKKIQSIELDMFKVFHDLCIKHSLVYYAVGGTLLGAVRHGGFIPWDDDMDLAMPREDYEKFVQISKDILPKHLSLFPNPMNLNILQLVDNRIRIKIGKIESNVFIDIFPLDGYPNGRILSYFHDKKILFLRMLCKLSMIDILEERDRGAVENLIYKLTKLTGFSALLDENKLLQKLHSTVIKYPFNSSDKVGNVLGRYRSKEIVDKLIFGKPTLIPFEDCYIFSPERKESYLNCIYGDFMTLPPVDKRVSHNIAIISENISDE</sequence>
<dbReference type="GO" id="GO:0009100">
    <property type="term" value="P:glycoprotein metabolic process"/>
    <property type="evidence" value="ECO:0007669"/>
    <property type="project" value="UniProtKB-ARBA"/>
</dbReference>
<comment type="caution">
    <text evidence="2">The sequence shown here is derived from an EMBL/GenBank/DDBJ whole genome shotgun (WGS) entry which is preliminary data.</text>
</comment>
<evidence type="ECO:0000313" key="2">
    <source>
        <dbReference type="EMBL" id="TPH23489.1"/>
    </source>
</evidence>
<name>A0A502LKD2_HAEHA</name>
<dbReference type="AlphaFoldDB" id="A0A502LKD2"/>
<dbReference type="InterPro" id="IPR052942">
    <property type="entry name" value="LPS_cholinephosphotransferase"/>
</dbReference>
<dbReference type="PANTHER" id="PTHR43404">
    <property type="entry name" value="LIPOPOLYSACCHARIDE CHOLINEPHOSPHOTRANSFERASE LICD"/>
    <property type="match status" value="1"/>
</dbReference>
<dbReference type="InterPro" id="IPR007074">
    <property type="entry name" value="LicD/FKTN/FKRP_NTP_transf"/>
</dbReference>
<feature type="domain" description="LicD/FKTN/FKRP nucleotidyltransferase" evidence="1">
    <location>
        <begin position="23"/>
        <end position="241"/>
    </location>
</feature>
<evidence type="ECO:0000259" key="1">
    <source>
        <dbReference type="Pfam" id="PF04991"/>
    </source>
</evidence>
<organism evidence="2 3">
    <name type="scientific">Haemophilus haemolyticus</name>
    <dbReference type="NCBI Taxonomy" id="726"/>
    <lineage>
        <taxon>Bacteria</taxon>
        <taxon>Pseudomonadati</taxon>
        <taxon>Pseudomonadota</taxon>
        <taxon>Gammaproteobacteria</taxon>
        <taxon>Pasteurellales</taxon>
        <taxon>Pasteurellaceae</taxon>
        <taxon>Haemophilus</taxon>
    </lineage>
</organism>
<protein>
    <submittedName>
        <fullName evidence="2">LicD family protein</fullName>
    </submittedName>
</protein>
<dbReference type="PANTHER" id="PTHR43404:SF2">
    <property type="entry name" value="LIPOPOLYSACCHARIDE CHOLINEPHOSPHOTRANSFERASE LICD"/>
    <property type="match status" value="1"/>
</dbReference>